<dbReference type="GO" id="GO:0008483">
    <property type="term" value="F:transaminase activity"/>
    <property type="evidence" value="ECO:0007669"/>
    <property type="project" value="TreeGrafter"/>
</dbReference>
<evidence type="ECO:0000313" key="1">
    <source>
        <dbReference type="EMBL" id="SVD03493.1"/>
    </source>
</evidence>
<gene>
    <name evidence="1" type="ORF">METZ01_LOCUS356347</name>
</gene>
<feature type="non-terminal residue" evidence="1">
    <location>
        <position position="196"/>
    </location>
</feature>
<proteinExistence type="predicted"/>
<reference evidence="1" key="1">
    <citation type="submission" date="2018-05" db="EMBL/GenBank/DDBJ databases">
        <authorList>
            <person name="Lanie J.A."/>
            <person name="Ng W.-L."/>
            <person name="Kazmierczak K.M."/>
            <person name="Andrzejewski T.M."/>
            <person name="Davidsen T.M."/>
            <person name="Wayne K.J."/>
            <person name="Tettelin H."/>
            <person name="Glass J.I."/>
            <person name="Rusch D."/>
            <person name="Podicherti R."/>
            <person name="Tsui H.-C.T."/>
            <person name="Winkler M.E."/>
        </authorList>
    </citation>
    <scope>NUCLEOTIDE SEQUENCE</scope>
</reference>
<dbReference type="InterPro" id="IPR015424">
    <property type="entry name" value="PyrdxlP-dep_Trfase"/>
</dbReference>
<dbReference type="PANTHER" id="PTHR30244:SF34">
    <property type="entry name" value="DTDP-4-AMINO-4,6-DIDEOXYGALACTOSE TRANSAMINASE"/>
    <property type="match status" value="1"/>
</dbReference>
<dbReference type="EMBL" id="UINC01125572">
    <property type="protein sequence ID" value="SVD03493.1"/>
    <property type="molecule type" value="Genomic_DNA"/>
</dbReference>
<evidence type="ECO:0008006" key="2">
    <source>
        <dbReference type="Google" id="ProtNLM"/>
    </source>
</evidence>
<dbReference type="InterPro" id="IPR000653">
    <property type="entry name" value="DegT/StrS_aminotransferase"/>
</dbReference>
<organism evidence="1">
    <name type="scientific">marine metagenome</name>
    <dbReference type="NCBI Taxonomy" id="408172"/>
    <lineage>
        <taxon>unclassified sequences</taxon>
        <taxon>metagenomes</taxon>
        <taxon>ecological metagenomes</taxon>
    </lineage>
</organism>
<dbReference type="SUPFAM" id="SSF53383">
    <property type="entry name" value="PLP-dependent transferases"/>
    <property type="match status" value="1"/>
</dbReference>
<accession>A0A382S0V0</accession>
<dbReference type="Pfam" id="PF01041">
    <property type="entry name" value="DegT_DnrJ_EryC1"/>
    <property type="match status" value="1"/>
</dbReference>
<dbReference type="GO" id="GO:0030170">
    <property type="term" value="F:pyridoxal phosphate binding"/>
    <property type="evidence" value="ECO:0007669"/>
    <property type="project" value="TreeGrafter"/>
</dbReference>
<sequence>MRENFLTFGSPEICEEEIAEVVDTLRSGWIGTGPKVGAFEEAFKQYVGAEHAIAVSSCTAALHLSMIVSGVGPGDEVITTPMTFCATANAIVHTGAKPVFVDIDPQTMNIDPDQIEAAITPATKAIIPVHFAGRPCNMQAIGAIAERHGLMVIEDAAHAIESRTPEAKIGNISDLTCFSFYVTKNVVTAEGGMITT</sequence>
<dbReference type="GO" id="GO:0000271">
    <property type="term" value="P:polysaccharide biosynthetic process"/>
    <property type="evidence" value="ECO:0007669"/>
    <property type="project" value="TreeGrafter"/>
</dbReference>
<dbReference type="InterPro" id="IPR015421">
    <property type="entry name" value="PyrdxlP-dep_Trfase_major"/>
</dbReference>
<dbReference type="Gene3D" id="3.40.640.10">
    <property type="entry name" value="Type I PLP-dependent aspartate aminotransferase-like (Major domain)"/>
    <property type="match status" value="1"/>
</dbReference>
<dbReference type="PANTHER" id="PTHR30244">
    <property type="entry name" value="TRANSAMINASE"/>
    <property type="match status" value="1"/>
</dbReference>
<dbReference type="CDD" id="cd00616">
    <property type="entry name" value="AHBA_syn"/>
    <property type="match status" value="1"/>
</dbReference>
<protein>
    <recommendedName>
        <fullName evidence="2">Aminotransferase class I/classII domain-containing protein</fullName>
    </recommendedName>
</protein>
<name>A0A382S0V0_9ZZZZ</name>
<dbReference type="AlphaFoldDB" id="A0A382S0V0"/>